<evidence type="ECO:0000256" key="7">
    <source>
        <dbReference type="ARBA" id="ARBA00023136"/>
    </source>
</evidence>
<evidence type="ECO:0000313" key="10">
    <source>
        <dbReference type="EMBL" id="MBW4667488.1"/>
    </source>
</evidence>
<dbReference type="CDD" id="cd13553">
    <property type="entry name" value="PBP2_NrtA_CpmA_like"/>
    <property type="match status" value="1"/>
</dbReference>
<keyword evidence="2" id="KW-0813">Transport</keyword>
<evidence type="ECO:0000256" key="5">
    <source>
        <dbReference type="ARBA" id="ARBA00022729"/>
    </source>
</evidence>
<name>A0A951QKR6_9CYAN</name>
<accession>A0A951QKR6</accession>
<dbReference type="InterPro" id="IPR006311">
    <property type="entry name" value="TAT_signal"/>
</dbReference>
<evidence type="ECO:0000256" key="9">
    <source>
        <dbReference type="SAM" id="MobiDB-lite"/>
    </source>
</evidence>
<dbReference type="PROSITE" id="PS51318">
    <property type="entry name" value="TAT"/>
    <property type="match status" value="1"/>
</dbReference>
<dbReference type="PANTHER" id="PTHR30024:SF7">
    <property type="entry name" value="NITRATE_NITRITE BINDING PROTEIN NRTA"/>
    <property type="match status" value="1"/>
</dbReference>
<organism evidence="10 11">
    <name type="scientific">Cyanomargarita calcarea GSE-NOS-MK-12-04C</name>
    <dbReference type="NCBI Taxonomy" id="2839659"/>
    <lineage>
        <taxon>Bacteria</taxon>
        <taxon>Bacillati</taxon>
        <taxon>Cyanobacteriota</taxon>
        <taxon>Cyanophyceae</taxon>
        <taxon>Nostocales</taxon>
        <taxon>Cyanomargaritaceae</taxon>
        <taxon>Cyanomargarita</taxon>
    </lineage>
</organism>
<dbReference type="SUPFAM" id="SSF53850">
    <property type="entry name" value="Periplasmic binding protein-like II"/>
    <property type="match status" value="1"/>
</dbReference>
<protein>
    <submittedName>
        <fullName evidence="10">ABC transporter substrate-binding protein</fullName>
    </submittedName>
</protein>
<dbReference type="InterPro" id="IPR044527">
    <property type="entry name" value="NrtA/CpmA_ABC-bd_dom"/>
</dbReference>
<proteinExistence type="inferred from homology"/>
<keyword evidence="6" id="KW-0406">Ion transport</keyword>
<evidence type="ECO:0000256" key="4">
    <source>
        <dbReference type="ARBA" id="ARBA00022519"/>
    </source>
</evidence>
<evidence type="ECO:0000256" key="8">
    <source>
        <dbReference type="ARBA" id="ARBA00024031"/>
    </source>
</evidence>
<dbReference type="GO" id="GO:0005886">
    <property type="term" value="C:plasma membrane"/>
    <property type="evidence" value="ECO:0007669"/>
    <property type="project" value="UniProtKB-SubCell"/>
</dbReference>
<comment type="similarity">
    <text evidence="8">Belongs to the CmpA/NrtA family.</text>
</comment>
<reference evidence="10" key="2">
    <citation type="journal article" date="2022" name="Microbiol. Resour. Announc.">
        <title>Metagenome Sequencing to Explore Phylogenomics of Terrestrial Cyanobacteria.</title>
        <authorList>
            <person name="Ward R.D."/>
            <person name="Stajich J.E."/>
            <person name="Johansen J.R."/>
            <person name="Huntemann M."/>
            <person name="Clum A."/>
            <person name="Foster B."/>
            <person name="Foster B."/>
            <person name="Roux S."/>
            <person name="Palaniappan K."/>
            <person name="Varghese N."/>
            <person name="Mukherjee S."/>
            <person name="Reddy T.B.K."/>
            <person name="Daum C."/>
            <person name="Copeland A."/>
            <person name="Chen I.A."/>
            <person name="Ivanova N.N."/>
            <person name="Kyrpides N.C."/>
            <person name="Shapiro N."/>
            <person name="Eloe-Fadrosh E.A."/>
            <person name="Pietrasiak N."/>
        </authorList>
    </citation>
    <scope>NUCLEOTIDE SEQUENCE</scope>
    <source>
        <strain evidence="10">GSE-NOS-MK-12-04C</strain>
    </source>
</reference>
<dbReference type="PANTHER" id="PTHR30024">
    <property type="entry name" value="ALIPHATIC SULFONATES-BINDING PROTEIN-RELATED"/>
    <property type="match status" value="1"/>
</dbReference>
<dbReference type="AlphaFoldDB" id="A0A951QKR6"/>
<evidence type="ECO:0000256" key="1">
    <source>
        <dbReference type="ARBA" id="ARBA00004533"/>
    </source>
</evidence>
<reference evidence="10" key="1">
    <citation type="submission" date="2021-05" db="EMBL/GenBank/DDBJ databases">
        <authorList>
            <person name="Pietrasiak N."/>
            <person name="Ward R."/>
            <person name="Stajich J.E."/>
            <person name="Kurbessoian T."/>
        </authorList>
    </citation>
    <scope>NUCLEOTIDE SEQUENCE</scope>
    <source>
        <strain evidence="10">GSE-NOS-MK-12-04C</strain>
    </source>
</reference>
<dbReference type="Gene3D" id="3.40.190.10">
    <property type="entry name" value="Periplasmic binding protein-like II"/>
    <property type="match status" value="2"/>
</dbReference>
<feature type="compositionally biased region" description="Low complexity" evidence="9">
    <location>
        <begin position="42"/>
        <end position="53"/>
    </location>
</feature>
<dbReference type="Pfam" id="PF13379">
    <property type="entry name" value="NMT1_2"/>
    <property type="match status" value="1"/>
</dbReference>
<sequence length="464" mass="50708">MAEFSNPFNRRKFLLTAGASAGVVLLKGCLGNPPEGVGGGSSQAQSGTQSTAQMVANSSVSPEQKPETTKANLGYIPIVEAAPLIIAKEKGFFAKYGMTDVNLAKQASWGSMRDNTEIGASGGGVDGGQYQMPMPHLITEGLITKGNVKIPMYLLAQLNTQGNGIAVASKHAGKQIALDLSKGGKGLVDGLKSSKTPFTAAFTFAKVNQDLWIRYWLAAGGIDPDLDVKLIPVPAAQTVANMKTGSMDAFSTGDPWPYRIVKDKIGFLAMLTAEMWKDHPEEYLAMRGDWVDKNPKATKALLKGIMEAQQWLDNFANRKEAAAILSGRNYFNLPFEILAEPYEGKYDMGDGRVIDDKSMAVYYWKDSKGSVSYPYKSHDLWFLTENVRWGFLPKEYIGAKGKELIDKVNKENIWKEAAKELGVPAADIPTSTSRGVETFFDGIKFDPEKPEEYLKSLKIKKVSF</sequence>
<evidence type="ECO:0000256" key="2">
    <source>
        <dbReference type="ARBA" id="ARBA00022448"/>
    </source>
</evidence>
<feature type="region of interest" description="Disordered" evidence="9">
    <location>
        <begin position="36"/>
        <end position="67"/>
    </location>
</feature>
<evidence type="ECO:0000256" key="3">
    <source>
        <dbReference type="ARBA" id="ARBA00022475"/>
    </source>
</evidence>
<keyword evidence="3" id="KW-1003">Cell membrane</keyword>
<keyword evidence="7" id="KW-0472">Membrane</keyword>
<evidence type="ECO:0000256" key="6">
    <source>
        <dbReference type="ARBA" id="ARBA00023065"/>
    </source>
</evidence>
<evidence type="ECO:0000313" key="11">
    <source>
        <dbReference type="Proteomes" id="UP000729701"/>
    </source>
</evidence>
<dbReference type="Proteomes" id="UP000729701">
    <property type="component" value="Unassembled WGS sequence"/>
</dbReference>
<comment type="subcellular location">
    <subcellularLocation>
        <location evidence="1">Cell inner membrane</location>
    </subcellularLocation>
</comment>
<dbReference type="GO" id="GO:0006811">
    <property type="term" value="P:monoatomic ion transport"/>
    <property type="evidence" value="ECO:0007669"/>
    <property type="project" value="UniProtKB-KW"/>
</dbReference>
<dbReference type="EMBL" id="JAHHGZ010000007">
    <property type="protein sequence ID" value="MBW4667488.1"/>
    <property type="molecule type" value="Genomic_DNA"/>
</dbReference>
<keyword evidence="4" id="KW-0997">Cell inner membrane</keyword>
<comment type="caution">
    <text evidence="10">The sequence shown here is derived from an EMBL/GenBank/DDBJ whole genome shotgun (WGS) entry which is preliminary data.</text>
</comment>
<gene>
    <name evidence="10" type="ORF">KME60_08670</name>
</gene>
<keyword evidence="5" id="KW-0732">Signal</keyword>